<proteinExistence type="inferred from homology"/>
<dbReference type="GO" id="GO:0032259">
    <property type="term" value="P:methylation"/>
    <property type="evidence" value="ECO:0007669"/>
    <property type="project" value="UniProtKB-KW"/>
</dbReference>
<comment type="caution">
    <text evidence="7">The sequence shown here is derived from an EMBL/GenBank/DDBJ whole genome shotgun (WGS) entry which is preliminary data.</text>
</comment>
<dbReference type="PIRSF" id="PIRSF003085">
    <property type="entry name" value="CMAS"/>
    <property type="match status" value="1"/>
</dbReference>
<dbReference type="GO" id="GO:0008168">
    <property type="term" value="F:methyltransferase activity"/>
    <property type="evidence" value="ECO:0007669"/>
    <property type="project" value="UniProtKB-KW"/>
</dbReference>
<evidence type="ECO:0000256" key="2">
    <source>
        <dbReference type="ARBA" id="ARBA00022603"/>
    </source>
</evidence>
<dbReference type="OrthoDB" id="9782855at2"/>
<evidence type="ECO:0000313" key="8">
    <source>
        <dbReference type="Proteomes" id="UP000253529"/>
    </source>
</evidence>
<dbReference type="GO" id="GO:0008610">
    <property type="term" value="P:lipid biosynthetic process"/>
    <property type="evidence" value="ECO:0007669"/>
    <property type="project" value="InterPro"/>
</dbReference>
<dbReference type="Gene3D" id="3.40.50.150">
    <property type="entry name" value="Vaccinia Virus protein VP39"/>
    <property type="match status" value="1"/>
</dbReference>
<evidence type="ECO:0000256" key="3">
    <source>
        <dbReference type="ARBA" id="ARBA00022679"/>
    </source>
</evidence>
<dbReference type="CDD" id="cd02440">
    <property type="entry name" value="AdoMet_MTases"/>
    <property type="match status" value="1"/>
</dbReference>
<keyword evidence="8" id="KW-1185">Reference proteome</keyword>
<dbReference type="InterPro" id="IPR050723">
    <property type="entry name" value="CFA/CMAS"/>
</dbReference>
<dbReference type="RefSeq" id="WP_113890585.1">
    <property type="nucleotide sequence ID" value="NZ_QNRK01000020.1"/>
</dbReference>
<dbReference type="AlphaFoldDB" id="A0A366F5B4"/>
<dbReference type="PANTHER" id="PTHR43667:SF2">
    <property type="entry name" value="FATTY ACID C-METHYL TRANSFERASE"/>
    <property type="match status" value="1"/>
</dbReference>
<evidence type="ECO:0000313" key="7">
    <source>
        <dbReference type="EMBL" id="RBP09833.1"/>
    </source>
</evidence>
<gene>
    <name evidence="7" type="ORF">DFR50_12033</name>
</gene>
<reference evidence="7 8" key="1">
    <citation type="submission" date="2018-06" db="EMBL/GenBank/DDBJ databases">
        <title>Genomic Encyclopedia of Type Strains, Phase IV (KMG-IV): sequencing the most valuable type-strain genomes for metagenomic binning, comparative biology and taxonomic classification.</title>
        <authorList>
            <person name="Goeker M."/>
        </authorList>
    </citation>
    <scope>NUCLEOTIDE SEQUENCE [LARGE SCALE GENOMIC DNA]</scope>
    <source>
        <strain evidence="7 8">DSM 24875</strain>
    </source>
</reference>
<keyword evidence="4" id="KW-0949">S-adenosyl-L-methionine</keyword>
<dbReference type="InterPro" id="IPR003333">
    <property type="entry name" value="CMAS"/>
</dbReference>
<evidence type="ECO:0000256" key="5">
    <source>
        <dbReference type="ARBA" id="ARBA00023098"/>
    </source>
</evidence>
<dbReference type="PANTHER" id="PTHR43667">
    <property type="entry name" value="CYCLOPROPANE-FATTY-ACYL-PHOSPHOLIPID SYNTHASE"/>
    <property type="match status" value="1"/>
</dbReference>
<keyword evidence="3" id="KW-0808">Transferase</keyword>
<name>A0A366F5B4_9HYPH</name>
<keyword evidence="5" id="KW-0443">Lipid metabolism</keyword>
<keyword evidence="2" id="KW-0489">Methyltransferase</keyword>
<evidence type="ECO:0000256" key="4">
    <source>
        <dbReference type="ARBA" id="ARBA00022691"/>
    </source>
</evidence>
<dbReference type="InterPro" id="IPR029063">
    <property type="entry name" value="SAM-dependent_MTases_sf"/>
</dbReference>
<dbReference type="EMBL" id="QNRK01000020">
    <property type="protein sequence ID" value="RBP09833.1"/>
    <property type="molecule type" value="Genomic_DNA"/>
</dbReference>
<sequence length="404" mass="45128">MDRIGDASAWTAAGAERAAGRFRLLEPLLAALRHGRLRLRLPNGAALASSGDESGVDATITIDRWRAFRRLAFGGDVGFAESYIDGDWSSPDPVALLRLLVQNADTLRDVLPGSSIVRLANRLRHRVRGNTRRGSRRNIMAHYDLGNDFYALWLDREMQYSSGVWRDGDDLESAQAAKLARIEDLLALKGGERVLEIGCGWGGLALRLAAGAGARVTALTLSPAQLAHARACAQASGRDVDFRLQDYRDVTGRYDRIVSIEMIEAVGEARWPLYFRTLADALAPSGRAVLQAITIDERLEDDYRRNPDFIQKHIFPGGRLPTKSAIEAEARRAGLRIVHREFFGPSYARTLAEWRRRFHARWPDVETLGFDTRFRRLWDYYLAYCEAGFAEATIDVGLFALEPA</sequence>
<dbReference type="SUPFAM" id="SSF53335">
    <property type="entry name" value="S-adenosyl-L-methionine-dependent methyltransferases"/>
    <property type="match status" value="1"/>
</dbReference>
<organism evidence="7 8">
    <name type="scientific">Roseiarcus fermentans</name>
    <dbReference type="NCBI Taxonomy" id="1473586"/>
    <lineage>
        <taxon>Bacteria</taxon>
        <taxon>Pseudomonadati</taxon>
        <taxon>Pseudomonadota</taxon>
        <taxon>Alphaproteobacteria</taxon>
        <taxon>Hyphomicrobiales</taxon>
        <taxon>Roseiarcaceae</taxon>
        <taxon>Roseiarcus</taxon>
    </lineage>
</organism>
<comment type="similarity">
    <text evidence="1">Belongs to the CFA/CMAS family.</text>
</comment>
<protein>
    <submittedName>
        <fullName evidence="7">Cyclopropane-fatty-acyl-phospholipid synthase</fullName>
    </submittedName>
</protein>
<dbReference type="Proteomes" id="UP000253529">
    <property type="component" value="Unassembled WGS sequence"/>
</dbReference>
<evidence type="ECO:0000256" key="6">
    <source>
        <dbReference type="PIRSR" id="PIRSR003085-1"/>
    </source>
</evidence>
<accession>A0A366F5B4</accession>
<evidence type="ECO:0000256" key="1">
    <source>
        <dbReference type="ARBA" id="ARBA00010815"/>
    </source>
</evidence>
<dbReference type="Pfam" id="PF02353">
    <property type="entry name" value="CMAS"/>
    <property type="match status" value="1"/>
</dbReference>
<feature type="active site" evidence="6">
    <location>
        <position position="385"/>
    </location>
</feature>